<name>A0A7U7GFH0_9GAMM</name>
<organism evidence="1 2">
    <name type="scientific">Candidatus Contendobacter odensis Run_B_J11</name>
    <dbReference type="NCBI Taxonomy" id="1400861"/>
    <lineage>
        <taxon>Bacteria</taxon>
        <taxon>Pseudomonadati</taxon>
        <taxon>Pseudomonadota</taxon>
        <taxon>Gammaproteobacteria</taxon>
        <taxon>Candidatus Competibacteraceae</taxon>
        <taxon>Candidatus Contendibacter</taxon>
    </lineage>
</organism>
<comment type="caution">
    <text evidence="1">The sequence shown here is derived from an EMBL/GenBank/DDBJ whole genome shotgun (WGS) entry which is preliminary data.</text>
</comment>
<accession>A0A7U7GFH0</accession>
<dbReference type="RefSeq" id="WP_051498114.1">
    <property type="nucleotide sequence ID" value="NZ_CBTK010000298.1"/>
</dbReference>
<reference evidence="1 2" key="1">
    <citation type="journal article" date="2014" name="ISME J.">
        <title>Candidatus Competibacter-lineage genomes retrieved from metagenomes reveal functional metabolic diversity.</title>
        <authorList>
            <person name="McIlroy S.J."/>
            <person name="Albertsen M."/>
            <person name="Andresen E.K."/>
            <person name="Saunders A.M."/>
            <person name="Kristiansen R."/>
            <person name="Stokholm-Bjerregaard M."/>
            <person name="Nielsen K.L."/>
            <person name="Nielsen P.H."/>
        </authorList>
    </citation>
    <scope>NUCLEOTIDE SEQUENCE [LARGE SCALE GENOMIC DNA]</scope>
    <source>
        <strain evidence="1 2">Run_B_J11</strain>
    </source>
</reference>
<dbReference type="OrthoDB" id="5418945at2"/>
<keyword evidence="2" id="KW-1185">Reference proteome</keyword>
<gene>
    <name evidence="1" type="ORF">BN874_80027</name>
</gene>
<dbReference type="Proteomes" id="UP000019184">
    <property type="component" value="Unassembled WGS sequence"/>
</dbReference>
<dbReference type="AlphaFoldDB" id="A0A7U7GFH0"/>
<evidence type="ECO:0000313" key="1">
    <source>
        <dbReference type="EMBL" id="CDH47337.1"/>
    </source>
</evidence>
<sequence length="373" mass="41548">MRRWLGPLLGILLLGGVGIGLYFSAHEQQLLTQQVTVRGVIGSEKEDFFRDPRVIEALRARRLIVNVEKAGSRQIATLPNLTSYDFAFPAGLPAAEKIGRQRRALASYTPFFTPMVIASWQLIAKVLVANNLARQAEGHYFLDMKKLIELMNAGKRWRDLANNPDYAVGKNILISSTDARKSNSAAMYLALFSFVANGDEVVQDESQICKIYPAFRDVFLRQGFTEYSSEAPFEDYLVMGVGKSPLVMIYESQFLQQAAHNGLRPEMVLLYPEPTVYTKHVLVAFTEAGKQLGEALESDPALRRLAVEYGFRTTDVAYFREFTGKYKAAVADALVNVAEPPSYDIIEAMIGSIEAALDRSRPDPFGHCGHPKP</sequence>
<dbReference type="EMBL" id="CBTK010000298">
    <property type="protein sequence ID" value="CDH47337.1"/>
    <property type="molecule type" value="Genomic_DNA"/>
</dbReference>
<proteinExistence type="predicted"/>
<evidence type="ECO:0000313" key="2">
    <source>
        <dbReference type="Proteomes" id="UP000019184"/>
    </source>
</evidence>
<protein>
    <submittedName>
        <fullName evidence="1">Uncharacterized protein</fullName>
    </submittedName>
</protein>